<dbReference type="RefSeq" id="WP_285740503.1">
    <property type="nucleotide sequence ID" value="NZ_BSSA01000042.1"/>
</dbReference>
<dbReference type="AlphaFoldDB" id="A0A9W6V647"/>
<comment type="caution">
    <text evidence="1">The sequence shown here is derived from an EMBL/GenBank/DDBJ whole genome shotgun (WGS) entry which is preliminary data.</text>
</comment>
<sequence length="291" mass="31692">MSSDPWGDLANSLNGVCVRFEEDRRTHEGFLQGSPAAVDVGDEPFAGDWGPAPARNANMAGLNLAFVAMDHLASLAVLLRSPTPPVCGPSAVGRSAMEVAARAHYLLDPGIPTLERIRRHQNDRLVTLWEQKQLAALAKQPSDEPDARVEAIFRSARRFGLTPRPSNKPPFIAPGPPNATDLIDDVVGKGDGVGAIYYKTLSAVTHGREHGMTQYLQRHAALLDRTHGDVLASFGTTPLKTARYLFGTLLAVTDMLDRLYPRFGWPATGVRRDVDTMLLVWVRIAEVTIPS</sequence>
<dbReference type="EMBL" id="BSSA01000042">
    <property type="protein sequence ID" value="GLW74943.1"/>
    <property type="molecule type" value="Genomic_DNA"/>
</dbReference>
<reference evidence="1" key="1">
    <citation type="submission" date="2023-02" db="EMBL/GenBank/DDBJ databases">
        <title>Kitasatospora phosalacinea NBRC 14627.</title>
        <authorList>
            <person name="Ichikawa N."/>
            <person name="Sato H."/>
            <person name="Tonouchi N."/>
        </authorList>
    </citation>
    <scope>NUCLEOTIDE SEQUENCE</scope>
    <source>
        <strain evidence="1">NBRC 14627</strain>
    </source>
</reference>
<gene>
    <name evidence="1" type="ORF">Kpho02_72400</name>
</gene>
<evidence type="ECO:0000313" key="2">
    <source>
        <dbReference type="Proteomes" id="UP001165041"/>
    </source>
</evidence>
<dbReference type="Proteomes" id="UP001165041">
    <property type="component" value="Unassembled WGS sequence"/>
</dbReference>
<proteinExistence type="predicted"/>
<evidence type="ECO:0000313" key="1">
    <source>
        <dbReference type="EMBL" id="GLW74943.1"/>
    </source>
</evidence>
<protein>
    <submittedName>
        <fullName evidence="1">Uncharacterized protein</fullName>
    </submittedName>
</protein>
<organism evidence="1 2">
    <name type="scientific">Kitasatospora phosalacinea</name>
    <dbReference type="NCBI Taxonomy" id="2065"/>
    <lineage>
        <taxon>Bacteria</taxon>
        <taxon>Bacillati</taxon>
        <taxon>Actinomycetota</taxon>
        <taxon>Actinomycetes</taxon>
        <taxon>Kitasatosporales</taxon>
        <taxon>Streptomycetaceae</taxon>
        <taxon>Kitasatospora</taxon>
    </lineage>
</organism>
<name>A0A9W6V647_9ACTN</name>
<accession>A0A9W6V647</accession>